<accession>A0A069AHN8</accession>
<dbReference type="PANTHER" id="PTHR30231">
    <property type="entry name" value="DNA POLYMERASE III SUBUNIT EPSILON"/>
    <property type="match status" value="1"/>
</dbReference>
<dbReference type="SUPFAM" id="SSF53098">
    <property type="entry name" value="Ribonuclease H-like"/>
    <property type="match status" value="1"/>
</dbReference>
<dbReference type="InterPro" id="IPR013520">
    <property type="entry name" value="Ribonucl_H"/>
</dbReference>
<dbReference type="PANTHER" id="PTHR30231:SF41">
    <property type="entry name" value="DNA POLYMERASE III SUBUNIT EPSILON"/>
    <property type="match status" value="1"/>
</dbReference>
<dbReference type="GO" id="GO:0008408">
    <property type="term" value="F:3'-5' exonuclease activity"/>
    <property type="evidence" value="ECO:0007669"/>
    <property type="project" value="TreeGrafter"/>
</dbReference>
<dbReference type="RefSeq" id="WP_021435042.1">
    <property type="nucleotide sequence ID" value="NZ_BISC01000038.1"/>
</dbReference>
<dbReference type="FunFam" id="3.30.420.10:FF:000045">
    <property type="entry name" value="3'-5' exonuclease DinG"/>
    <property type="match status" value="1"/>
</dbReference>
<evidence type="ECO:0000259" key="2">
    <source>
        <dbReference type="SMART" id="SM00479"/>
    </source>
</evidence>
<sequence length="240" mass="27884">MFNSVKRFLKTLKEPVLTEFDIAKQYDFSKELSSDIISSFKSQKEIEYEKFIKFTNSRNKVLEHYIVFDVETTGLDASKEDIIEIAAIKFERDVPSEIFSTFVKPNKSIRKNIIDITGITDEDVVNAPKIEEVLPHFLNFIGDYTLIAHNAIFDMEFILDKLYKNGYKKVTNKVIDTLTLSRKYIRTYEGKKLKSYSLPSLHEELGLNYSSHRALEDCKSCASVYKACKSEMKFKDELVY</sequence>
<dbReference type="CDD" id="cd06127">
    <property type="entry name" value="DEDDh"/>
    <property type="match status" value="1"/>
</dbReference>
<keyword evidence="1" id="KW-0378">Hydrolase</keyword>
<dbReference type="GO" id="GO:0003677">
    <property type="term" value="F:DNA binding"/>
    <property type="evidence" value="ECO:0007669"/>
    <property type="project" value="InterPro"/>
</dbReference>
<dbReference type="GO" id="GO:0005829">
    <property type="term" value="C:cytosol"/>
    <property type="evidence" value="ECO:0007669"/>
    <property type="project" value="TreeGrafter"/>
</dbReference>
<protein>
    <recommendedName>
        <fullName evidence="2">Exonuclease domain-containing protein</fullName>
    </recommendedName>
</protein>
<dbReference type="GO" id="GO:0003887">
    <property type="term" value="F:DNA-directed DNA polymerase activity"/>
    <property type="evidence" value="ECO:0007669"/>
    <property type="project" value="InterPro"/>
</dbReference>
<dbReference type="Pfam" id="PF00929">
    <property type="entry name" value="RNase_T"/>
    <property type="match status" value="1"/>
</dbReference>
<feature type="domain" description="Exonuclease" evidence="2">
    <location>
        <begin position="64"/>
        <end position="234"/>
    </location>
</feature>
<gene>
    <name evidence="3" type="ORF">BN1096_840011</name>
</gene>
<proteinExistence type="predicted"/>
<evidence type="ECO:0000313" key="3">
    <source>
        <dbReference type="EMBL" id="CDS90400.1"/>
    </source>
</evidence>
<evidence type="ECO:0000256" key="1">
    <source>
        <dbReference type="ARBA" id="ARBA00022839"/>
    </source>
</evidence>
<reference evidence="3" key="1">
    <citation type="submission" date="2014-07" db="EMBL/GenBank/DDBJ databases">
        <authorList>
            <person name="Monot Marc"/>
        </authorList>
    </citation>
    <scope>NUCLEOTIDE SEQUENCE</scope>
</reference>
<dbReference type="Gene3D" id="3.30.420.10">
    <property type="entry name" value="Ribonuclease H-like superfamily/Ribonuclease H"/>
    <property type="match status" value="1"/>
</dbReference>
<dbReference type="InterPro" id="IPR036397">
    <property type="entry name" value="RNaseH_sf"/>
</dbReference>
<dbReference type="GO" id="GO:0045004">
    <property type="term" value="P:DNA replication proofreading"/>
    <property type="evidence" value="ECO:0007669"/>
    <property type="project" value="TreeGrafter"/>
</dbReference>
<dbReference type="EMBL" id="LK932540">
    <property type="protein sequence ID" value="CDS90400.1"/>
    <property type="molecule type" value="Genomic_DNA"/>
</dbReference>
<dbReference type="AlphaFoldDB" id="A0A069AHN8"/>
<dbReference type="NCBIfam" id="TIGR00573">
    <property type="entry name" value="dnaq"/>
    <property type="match status" value="1"/>
</dbReference>
<keyword evidence="1" id="KW-0269">Exonuclease</keyword>
<organism evidence="3">
    <name type="scientific">Clostridioides difficile</name>
    <name type="common">Peptoclostridium difficile</name>
    <dbReference type="NCBI Taxonomy" id="1496"/>
    <lineage>
        <taxon>Bacteria</taxon>
        <taxon>Bacillati</taxon>
        <taxon>Bacillota</taxon>
        <taxon>Clostridia</taxon>
        <taxon>Peptostreptococcales</taxon>
        <taxon>Peptostreptococcaceae</taxon>
        <taxon>Clostridioides</taxon>
    </lineage>
</organism>
<dbReference type="InterPro" id="IPR012337">
    <property type="entry name" value="RNaseH-like_sf"/>
</dbReference>
<dbReference type="SMART" id="SM00479">
    <property type="entry name" value="EXOIII"/>
    <property type="match status" value="1"/>
</dbReference>
<name>A0A069AHN8_CLODI</name>
<dbReference type="InterPro" id="IPR006054">
    <property type="entry name" value="DnaQ"/>
</dbReference>
<keyword evidence="1" id="KW-0540">Nuclease</keyword>